<comment type="cofactor">
    <cofactor evidence="1">
        <name>FMN</name>
        <dbReference type="ChEBI" id="CHEBI:58210"/>
    </cofactor>
</comment>
<evidence type="ECO:0000256" key="5">
    <source>
        <dbReference type="ARBA" id="ARBA00023002"/>
    </source>
</evidence>
<dbReference type="GO" id="GO:0050661">
    <property type="term" value="F:NADP binding"/>
    <property type="evidence" value="ECO:0007669"/>
    <property type="project" value="InterPro"/>
</dbReference>
<dbReference type="InterPro" id="IPR000782">
    <property type="entry name" value="FAS1_domain"/>
</dbReference>
<feature type="region of interest" description="Disordered" evidence="6">
    <location>
        <begin position="526"/>
        <end position="548"/>
    </location>
</feature>
<evidence type="ECO:0000259" key="7">
    <source>
        <dbReference type="PROSITE" id="PS50213"/>
    </source>
</evidence>
<dbReference type="SUPFAM" id="SSF51395">
    <property type="entry name" value="FMN-linked oxidoreductases"/>
    <property type="match status" value="1"/>
</dbReference>
<dbReference type="VEuPathDB" id="FungiDB:BCV72DRAFT_278916"/>
<dbReference type="PROSITE" id="PS50213">
    <property type="entry name" value="FAS1"/>
    <property type="match status" value="2"/>
</dbReference>
<gene>
    <name evidence="8" type="ORF">BCV71DRAFT_171195</name>
</gene>
<feature type="domain" description="FAS1" evidence="7">
    <location>
        <begin position="353"/>
        <end position="589"/>
    </location>
</feature>
<evidence type="ECO:0000313" key="8">
    <source>
        <dbReference type="EMBL" id="ORE22853.1"/>
    </source>
</evidence>
<dbReference type="InterPro" id="IPR013785">
    <property type="entry name" value="Aldolase_TIM"/>
</dbReference>
<dbReference type="AlphaFoldDB" id="A0A1X0SF05"/>
<dbReference type="SMART" id="SM00554">
    <property type="entry name" value="FAS1"/>
    <property type="match status" value="2"/>
</dbReference>
<dbReference type="Pfam" id="PF02469">
    <property type="entry name" value="Fasciclin"/>
    <property type="match status" value="1"/>
</dbReference>
<dbReference type="SUPFAM" id="SSF82153">
    <property type="entry name" value="FAS1 domain"/>
    <property type="match status" value="2"/>
</dbReference>
<dbReference type="OMA" id="ATMISYT"/>
<reference evidence="8 9" key="1">
    <citation type="journal article" date="2016" name="Proc. Natl. Acad. Sci. U.S.A.">
        <title>Lipid metabolic changes in an early divergent fungus govern the establishment of a mutualistic symbiosis with endobacteria.</title>
        <authorList>
            <person name="Lastovetsky O.A."/>
            <person name="Gaspar M.L."/>
            <person name="Mondo S.J."/>
            <person name="LaButti K.M."/>
            <person name="Sandor L."/>
            <person name="Grigoriev I.V."/>
            <person name="Henry S.A."/>
            <person name="Pawlowska T.E."/>
        </authorList>
    </citation>
    <scope>NUCLEOTIDE SEQUENCE [LARGE SCALE GENOMIC DNA]</scope>
    <source>
        <strain evidence="8 9">ATCC 11559</strain>
    </source>
</reference>
<organism evidence="8 9">
    <name type="scientific">Rhizopus microsporus</name>
    <dbReference type="NCBI Taxonomy" id="58291"/>
    <lineage>
        <taxon>Eukaryota</taxon>
        <taxon>Fungi</taxon>
        <taxon>Fungi incertae sedis</taxon>
        <taxon>Mucoromycota</taxon>
        <taxon>Mucoromycotina</taxon>
        <taxon>Mucoromycetes</taxon>
        <taxon>Mucorales</taxon>
        <taxon>Mucorineae</taxon>
        <taxon>Rhizopodaceae</taxon>
        <taxon>Rhizopus</taxon>
    </lineage>
</organism>
<dbReference type="VEuPathDB" id="FungiDB:BCV72DRAFT_212780"/>
<accession>A0A1X0SF05</accession>
<feature type="region of interest" description="Disordered" evidence="6">
    <location>
        <begin position="417"/>
        <end position="447"/>
    </location>
</feature>
<dbReference type="PANTHER" id="PTHR43303">
    <property type="entry name" value="NADPH DEHYDROGENASE C23G7.10C-RELATED"/>
    <property type="match status" value="1"/>
</dbReference>
<keyword evidence="3" id="KW-0288">FMN</keyword>
<feature type="compositionally biased region" description="Low complexity" evidence="6">
    <location>
        <begin position="778"/>
        <end position="807"/>
    </location>
</feature>
<dbReference type="EMBL" id="KV921263">
    <property type="protein sequence ID" value="ORE22853.1"/>
    <property type="molecule type" value="Genomic_DNA"/>
</dbReference>
<evidence type="ECO:0000313" key="9">
    <source>
        <dbReference type="Proteomes" id="UP000242381"/>
    </source>
</evidence>
<dbReference type="Proteomes" id="UP000242381">
    <property type="component" value="Unassembled WGS sequence"/>
</dbReference>
<dbReference type="Gene3D" id="2.30.180.10">
    <property type="entry name" value="FAS1 domain"/>
    <property type="match status" value="2"/>
</dbReference>
<keyword evidence="2" id="KW-0285">Flavoprotein</keyword>
<feature type="domain" description="FAS1" evidence="7">
    <location>
        <begin position="605"/>
        <end position="738"/>
    </location>
</feature>
<dbReference type="InterPro" id="IPR036378">
    <property type="entry name" value="FAS1_dom_sf"/>
</dbReference>
<dbReference type="GO" id="GO:0010181">
    <property type="term" value="F:FMN binding"/>
    <property type="evidence" value="ECO:0007669"/>
    <property type="project" value="InterPro"/>
</dbReference>
<feature type="compositionally biased region" description="Polar residues" evidence="6">
    <location>
        <begin position="538"/>
        <end position="548"/>
    </location>
</feature>
<evidence type="ECO:0000256" key="6">
    <source>
        <dbReference type="SAM" id="MobiDB-lite"/>
    </source>
</evidence>
<dbReference type="PANTHER" id="PTHR43303:SF4">
    <property type="entry name" value="NADPH DEHYDROGENASE C23G7.10C-RELATED"/>
    <property type="match status" value="1"/>
</dbReference>
<dbReference type="InterPro" id="IPR044152">
    <property type="entry name" value="YqjM-like"/>
</dbReference>
<keyword evidence="5" id="KW-0560">Oxidoreductase</keyword>
<evidence type="ECO:0000256" key="4">
    <source>
        <dbReference type="ARBA" id="ARBA00022857"/>
    </source>
</evidence>
<name>A0A1X0SF05_RHIZD</name>
<dbReference type="CDD" id="cd02932">
    <property type="entry name" value="OYE_YqiM_FMN"/>
    <property type="match status" value="1"/>
</dbReference>
<keyword evidence="4" id="KW-0521">NADP</keyword>
<proteinExistence type="predicted"/>
<evidence type="ECO:0000256" key="1">
    <source>
        <dbReference type="ARBA" id="ARBA00001917"/>
    </source>
</evidence>
<evidence type="ECO:0000256" key="3">
    <source>
        <dbReference type="ARBA" id="ARBA00022643"/>
    </source>
</evidence>
<sequence>MCMYSCQNGFLNQFHVMHYGSFAFKGAGAVIIEATAVVPEGRISPNDSGIWSDDHIEPLSHVVNIIKSQGSVPGLQIAHAGRKASISPPFKGDYIESEENGGWPNRVMGPSEIPFADHYPKPNAMTKAEIQATIKAFADAAVRADKAGIEILEIHAAHGYLLHNFYSGNSNKRTDEYGGSFQNRIRLTLEVAKAVRAVWPEHKPLWTRISCTDYVNPDPMGSDPDGWSIDQSIELAKQLKQVGIDLIDCSSGGNIKGVQYPNQPLYQVPFAEAIRHQAQIATGAVGLIVEGEDAEKILQEEKADVVLVAREFLRNSTFALCAAQALDVNINWPKQYSWATMISYTFLTNATTTNSTIYEVLNSTESSPVQWISQFLQSSPNYESLINLLNQSETNITVFIPSDQVYQAISSFMNSTNNTTNGGGTTNGGTNNGNSSNGGTSTNGSENNGASFNMSQYFTSPYIMNFNMTDVIYYHIVNESILIQDLFSNDTMGNATVVNSLVSNDTINRLGYGVQLLLQKIQANQTNSNQTNSTETSGDQSSTLVTDGSSNNNTGFNYTIGNGFGYATINTTQIVQTSNGIIYIIDKVLVPPVDFNLTLEALPNITQFSNLTTEQFNITQFEQLFTTLNATNSSAFETLANMTNVTYFVPVDNAFAMTGESQVDNQTLPNLLAAHIVQGVYYTTNITNATEDITAQSLAGQNITLSKNDTSFFVNNATIVVPDILLDSGVVHLIDTVLNYTSGAGNNTTGSSNGTAVPPPPPGGSGTLSSIATSNTMSGATSNPTSTASGATGSGTGNASPTPTTSGATGGGTGNASPTPTTSGATGGGTGNAFPTPTTGSSSDASMNAPAMYLAAVFAIVAYVF</sequence>
<feature type="compositionally biased region" description="Low complexity" evidence="6">
    <location>
        <begin position="526"/>
        <end position="537"/>
    </location>
</feature>
<protein>
    <submittedName>
        <fullName evidence="8">FMN-linked oxidoreductase</fullName>
    </submittedName>
</protein>
<evidence type="ECO:0000256" key="2">
    <source>
        <dbReference type="ARBA" id="ARBA00022630"/>
    </source>
</evidence>
<dbReference type="GO" id="GO:0003959">
    <property type="term" value="F:NADPH dehydrogenase activity"/>
    <property type="evidence" value="ECO:0007669"/>
    <property type="project" value="InterPro"/>
</dbReference>
<feature type="compositionally biased region" description="Low complexity" evidence="6">
    <location>
        <begin position="432"/>
        <end position="447"/>
    </location>
</feature>
<dbReference type="Gene3D" id="3.20.20.70">
    <property type="entry name" value="Aldolase class I"/>
    <property type="match status" value="1"/>
</dbReference>
<feature type="compositionally biased region" description="Gly residues" evidence="6">
    <location>
        <begin position="421"/>
        <end position="431"/>
    </location>
</feature>
<dbReference type="InterPro" id="IPR001155">
    <property type="entry name" value="OxRdtase_FMN_N"/>
</dbReference>
<feature type="region of interest" description="Disordered" evidence="6">
    <location>
        <begin position="749"/>
        <end position="845"/>
    </location>
</feature>
<feature type="compositionally biased region" description="Low complexity" evidence="6">
    <location>
        <begin position="815"/>
        <end position="824"/>
    </location>
</feature>
<dbReference type="Pfam" id="PF00724">
    <property type="entry name" value="Oxidored_FMN"/>
    <property type="match status" value="1"/>
</dbReference>